<feature type="non-terminal residue" evidence="11">
    <location>
        <position position="1"/>
    </location>
</feature>
<sequence length="256" mass="28910">DDIDNLPYPGELPRKDFLAPNFNPQTYLSSLRNRHQTLEDLRTDLRQRSQALNQELLDLVNGNYDEFLSLGSDLKGGEEKIEGVRVGLLGFRREVEGIQRGVRERAGEMGELLREKKGLRKDVMLGRALLGVEEGLTELEGNLGMIADDAVMEEEEDSEDDDVDGIVSSGNAARKMQRHVEQYVLLTRQIERMGPNHPFLLAQQPRVDAVRKTMLLDLSATLRQAKASKTTDDILRLVRLYADLDAERESVRVLKG</sequence>
<evidence type="ECO:0000256" key="9">
    <source>
        <dbReference type="SAM" id="Coils"/>
    </source>
</evidence>
<proteinExistence type="inferred from homology"/>
<dbReference type="InterPro" id="IPR009316">
    <property type="entry name" value="COG2"/>
</dbReference>
<dbReference type="InterPro" id="IPR024602">
    <property type="entry name" value="COG_su2_N"/>
</dbReference>
<feature type="domain" description="Conserved oligomeric Golgi complex subunit 2 N-terminal" evidence="10">
    <location>
        <begin position="14"/>
        <end position="85"/>
    </location>
</feature>
<evidence type="ECO:0000256" key="7">
    <source>
        <dbReference type="ARBA" id="ARBA00023136"/>
    </source>
</evidence>
<evidence type="ECO:0000313" key="11">
    <source>
        <dbReference type="EMBL" id="EMC93901.1"/>
    </source>
</evidence>
<dbReference type="OMA" id="YKLMGED"/>
<evidence type="ECO:0000256" key="6">
    <source>
        <dbReference type="ARBA" id="ARBA00023034"/>
    </source>
</evidence>
<name>M2MBL4_BAUPA</name>
<reference evidence="11 12" key="1">
    <citation type="journal article" date="2012" name="PLoS Pathog.">
        <title>Diverse lifestyles and strategies of plant pathogenesis encoded in the genomes of eighteen Dothideomycetes fungi.</title>
        <authorList>
            <person name="Ohm R.A."/>
            <person name="Feau N."/>
            <person name="Henrissat B."/>
            <person name="Schoch C.L."/>
            <person name="Horwitz B.A."/>
            <person name="Barry K.W."/>
            <person name="Condon B.J."/>
            <person name="Copeland A.C."/>
            <person name="Dhillon B."/>
            <person name="Glaser F."/>
            <person name="Hesse C.N."/>
            <person name="Kosti I."/>
            <person name="LaButti K."/>
            <person name="Lindquist E.A."/>
            <person name="Lucas S."/>
            <person name="Salamov A.A."/>
            <person name="Bradshaw R.E."/>
            <person name="Ciuffetti L."/>
            <person name="Hamelin R.C."/>
            <person name="Kema G.H.J."/>
            <person name="Lawrence C."/>
            <person name="Scott J.A."/>
            <person name="Spatafora J.W."/>
            <person name="Turgeon B.G."/>
            <person name="de Wit P.J.G.M."/>
            <person name="Zhong S."/>
            <person name="Goodwin S.B."/>
            <person name="Grigoriev I.V."/>
        </authorList>
    </citation>
    <scope>NUCLEOTIDE SEQUENCE [LARGE SCALE GENOMIC DNA]</scope>
    <source>
        <strain evidence="11 12">UAMH 10762</strain>
    </source>
</reference>
<comment type="subcellular location">
    <subcellularLocation>
        <location evidence="1">Golgi apparatus membrane</location>
        <topology evidence="1">Peripheral membrane protein</topology>
    </subcellularLocation>
</comment>
<dbReference type="eggNOG" id="KOG2307">
    <property type="taxonomic scope" value="Eukaryota"/>
</dbReference>
<dbReference type="KEGG" id="bcom:BAUCODRAFT_58775"/>
<accession>M2MBL4</accession>
<keyword evidence="12" id="KW-1185">Reference proteome</keyword>
<evidence type="ECO:0000256" key="4">
    <source>
        <dbReference type="ARBA" id="ARBA00022448"/>
    </source>
</evidence>
<dbReference type="GO" id="GO:0000139">
    <property type="term" value="C:Golgi membrane"/>
    <property type="evidence" value="ECO:0007669"/>
    <property type="project" value="UniProtKB-SubCell"/>
</dbReference>
<keyword evidence="6" id="KW-0333">Golgi apparatus</keyword>
<keyword evidence="9" id="KW-0175">Coiled coil</keyword>
<gene>
    <name evidence="11" type="ORF">BAUCODRAFT_58775</name>
</gene>
<keyword evidence="7" id="KW-0472">Membrane</keyword>
<comment type="similarity">
    <text evidence="2">Belongs to the COG2 family.</text>
</comment>
<dbReference type="AlphaFoldDB" id="M2MBL4"/>
<dbReference type="PANTHER" id="PTHR12961">
    <property type="entry name" value="CONSERVED OLIGOMERIC GOLGI COMPLEX COMPONENT 2"/>
    <property type="match status" value="1"/>
</dbReference>
<dbReference type="EMBL" id="KB445559">
    <property type="protein sequence ID" value="EMC93901.1"/>
    <property type="molecule type" value="Genomic_DNA"/>
</dbReference>
<protein>
    <recommendedName>
        <fullName evidence="3">Conserved oligomeric Golgi complex subunit 2</fullName>
    </recommendedName>
    <alternativeName>
        <fullName evidence="8">Component of oligomeric Golgi complex 2</fullName>
    </alternativeName>
</protein>
<evidence type="ECO:0000256" key="8">
    <source>
        <dbReference type="ARBA" id="ARBA00031344"/>
    </source>
</evidence>
<dbReference type="GO" id="GO:0017119">
    <property type="term" value="C:Golgi transport complex"/>
    <property type="evidence" value="ECO:0007669"/>
    <property type="project" value="TreeGrafter"/>
</dbReference>
<evidence type="ECO:0000256" key="2">
    <source>
        <dbReference type="ARBA" id="ARBA00007603"/>
    </source>
</evidence>
<dbReference type="GeneID" id="19115795"/>
<evidence type="ECO:0000256" key="3">
    <source>
        <dbReference type="ARBA" id="ARBA00020977"/>
    </source>
</evidence>
<evidence type="ECO:0000256" key="5">
    <source>
        <dbReference type="ARBA" id="ARBA00022927"/>
    </source>
</evidence>
<dbReference type="Proteomes" id="UP000011761">
    <property type="component" value="Unassembled WGS sequence"/>
</dbReference>
<dbReference type="GO" id="GO:0007030">
    <property type="term" value="P:Golgi organization"/>
    <property type="evidence" value="ECO:0007669"/>
    <property type="project" value="InterPro"/>
</dbReference>
<evidence type="ECO:0000256" key="1">
    <source>
        <dbReference type="ARBA" id="ARBA00004395"/>
    </source>
</evidence>
<dbReference type="OrthoDB" id="332281at2759"/>
<dbReference type="Pfam" id="PF06148">
    <property type="entry name" value="COG2_N"/>
    <property type="match status" value="1"/>
</dbReference>
<dbReference type="STRING" id="717646.M2MBL4"/>
<evidence type="ECO:0000313" key="12">
    <source>
        <dbReference type="Proteomes" id="UP000011761"/>
    </source>
</evidence>
<dbReference type="RefSeq" id="XP_007678745.1">
    <property type="nucleotide sequence ID" value="XM_007680555.1"/>
</dbReference>
<keyword evidence="4" id="KW-0813">Transport</keyword>
<feature type="non-terminal residue" evidence="11">
    <location>
        <position position="256"/>
    </location>
</feature>
<dbReference type="PANTHER" id="PTHR12961:SF0">
    <property type="entry name" value="CONSERVED OLIGOMERIC GOLGI COMPLEX SUBUNIT 2"/>
    <property type="match status" value="1"/>
</dbReference>
<keyword evidence="5" id="KW-0653">Protein transport</keyword>
<organism evidence="11 12">
    <name type="scientific">Baudoinia panamericana (strain UAMH 10762)</name>
    <name type="common">Angels' share fungus</name>
    <name type="synonym">Baudoinia compniacensis (strain UAMH 10762)</name>
    <dbReference type="NCBI Taxonomy" id="717646"/>
    <lineage>
        <taxon>Eukaryota</taxon>
        <taxon>Fungi</taxon>
        <taxon>Dikarya</taxon>
        <taxon>Ascomycota</taxon>
        <taxon>Pezizomycotina</taxon>
        <taxon>Dothideomycetes</taxon>
        <taxon>Dothideomycetidae</taxon>
        <taxon>Mycosphaerellales</taxon>
        <taxon>Teratosphaeriaceae</taxon>
        <taxon>Baudoinia</taxon>
    </lineage>
</organism>
<feature type="coiled-coil region" evidence="9">
    <location>
        <begin position="28"/>
        <end position="55"/>
    </location>
</feature>
<dbReference type="GO" id="GO:0006891">
    <property type="term" value="P:intra-Golgi vesicle-mediated transport"/>
    <property type="evidence" value="ECO:0007669"/>
    <property type="project" value="TreeGrafter"/>
</dbReference>
<dbReference type="HOGENOM" id="CLU_056777_0_0_1"/>
<dbReference type="GO" id="GO:0015031">
    <property type="term" value="P:protein transport"/>
    <property type="evidence" value="ECO:0007669"/>
    <property type="project" value="UniProtKB-KW"/>
</dbReference>
<evidence type="ECO:0000259" key="10">
    <source>
        <dbReference type="Pfam" id="PF06148"/>
    </source>
</evidence>